<dbReference type="SUPFAM" id="SSF46626">
    <property type="entry name" value="Cytochrome c"/>
    <property type="match status" value="2"/>
</dbReference>
<organism evidence="9 10">
    <name type="scientific">Pseudoalteromonas spongiae</name>
    <dbReference type="NCBI Taxonomy" id="298657"/>
    <lineage>
        <taxon>Bacteria</taxon>
        <taxon>Pseudomonadati</taxon>
        <taxon>Pseudomonadota</taxon>
        <taxon>Gammaproteobacteria</taxon>
        <taxon>Alteromonadales</taxon>
        <taxon>Pseudoalteromonadaceae</taxon>
        <taxon>Pseudoalteromonas</taxon>
    </lineage>
</organism>
<dbReference type="Proteomes" id="UP001382455">
    <property type="component" value="Unassembled WGS sequence"/>
</dbReference>
<keyword evidence="4" id="KW-0732">Signal</keyword>
<keyword evidence="3 7" id="KW-0479">Metal-binding</keyword>
<evidence type="ECO:0000256" key="3">
    <source>
        <dbReference type="ARBA" id="ARBA00022723"/>
    </source>
</evidence>
<sequence length="491" mass="53994">MKRIFSSIIVLSLLGCSDSDNSETIDQKAGLVSDVRTLIEPYQLQGLSQHVANLPNIEQPIAQLGMQLFYAKSLSGNIDTACVSCHHPFLGGGDDLALPIGVDAVEQNLLGPGREHMPSAAHADGGPTVPRNAPSTFNIAFYNKVMFHDGRVESLDTQWALNGSNQSIRTPDSQFNTKDNVAGANLAAAQARFPVTSTEEMRGFNYAAGQSNQVLREQLTSRLKGETNELAHNEWFNAFLNGFEADINDVDINQLITFDNIAFALGEFQRSQILINSPWHNFVEGDDSALTEQQLQGAKLFYTSYENGGFNCASCHSGDFMTDESFHVIAMPQIGRGKGNGLTSDEDFGRFRETNEENDRFAFRTPHLTNIEVTFPYGHSGAFLTLEAVVKHHLNPALSIANYDPTTLQPGLQTNNWLANTEKALHQLTQLQAAGESKLQAVDYTEQQISAVVAFLKAQTDPCVKDQACMSKWVPTREQDVDNTQLVAEFN</sequence>
<dbReference type="Pfam" id="PF03150">
    <property type="entry name" value="CCP_MauG"/>
    <property type="match status" value="1"/>
</dbReference>
<evidence type="ECO:0000256" key="1">
    <source>
        <dbReference type="ARBA" id="ARBA00004196"/>
    </source>
</evidence>
<dbReference type="GO" id="GO:0004130">
    <property type="term" value="F:cytochrome-c peroxidase activity"/>
    <property type="evidence" value="ECO:0007669"/>
    <property type="project" value="UniProtKB-EC"/>
</dbReference>
<dbReference type="PANTHER" id="PTHR30600">
    <property type="entry name" value="CYTOCHROME C PEROXIDASE-RELATED"/>
    <property type="match status" value="1"/>
</dbReference>
<keyword evidence="6 7" id="KW-0408">Iron</keyword>
<keyword evidence="10" id="KW-1185">Reference proteome</keyword>
<evidence type="ECO:0000313" key="9">
    <source>
        <dbReference type="EMBL" id="MEI4552227.1"/>
    </source>
</evidence>
<dbReference type="InterPro" id="IPR022357">
    <property type="entry name" value="MIP_CS"/>
</dbReference>
<dbReference type="PROSITE" id="PS51007">
    <property type="entry name" value="CYTC"/>
    <property type="match status" value="1"/>
</dbReference>
<dbReference type="PROSITE" id="PS00221">
    <property type="entry name" value="MIP"/>
    <property type="match status" value="1"/>
</dbReference>
<evidence type="ECO:0000256" key="5">
    <source>
        <dbReference type="ARBA" id="ARBA00023002"/>
    </source>
</evidence>
<evidence type="ECO:0000256" key="6">
    <source>
        <dbReference type="ARBA" id="ARBA00023004"/>
    </source>
</evidence>
<name>A0ABU8EZ20_9GAMM</name>
<keyword evidence="2 7" id="KW-0349">Heme</keyword>
<dbReference type="InterPro" id="IPR036909">
    <property type="entry name" value="Cyt_c-like_dom_sf"/>
</dbReference>
<comment type="caution">
    <text evidence="9">The sequence shown here is derived from an EMBL/GenBank/DDBJ whole genome shotgun (WGS) entry which is preliminary data.</text>
</comment>
<dbReference type="PANTHER" id="PTHR30600:SF10">
    <property type="entry name" value="BLL6722 PROTEIN"/>
    <property type="match status" value="1"/>
</dbReference>
<evidence type="ECO:0000259" key="8">
    <source>
        <dbReference type="PROSITE" id="PS51007"/>
    </source>
</evidence>
<evidence type="ECO:0000256" key="4">
    <source>
        <dbReference type="ARBA" id="ARBA00022729"/>
    </source>
</evidence>
<reference evidence="9 10" key="1">
    <citation type="submission" date="2023-12" db="EMBL/GenBank/DDBJ databases">
        <title>Friends and Foes: Symbiotic and Algicidal bacterial influence on Karenia brevis blooms.</title>
        <authorList>
            <person name="Fei C."/>
            <person name="Mohamed A.R."/>
            <person name="Booker A."/>
            <person name="Arshad M."/>
            <person name="Klass S."/>
            <person name="Ahn S."/>
            <person name="Gilbert P.M."/>
            <person name="Heil C.A."/>
            <person name="Martinez J.M."/>
            <person name="Amin S.A."/>
        </authorList>
    </citation>
    <scope>NUCLEOTIDE SEQUENCE [LARGE SCALE GENOMIC DNA]</scope>
    <source>
        <strain evidence="9 10">CE15</strain>
    </source>
</reference>
<keyword evidence="9" id="KW-0575">Peroxidase</keyword>
<evidence type="ECO:0000313" key="10">
    <source>
        <dbReference type="Proteomes" id="UP001382455"/>
    </source>
</evidence>
<protein>
    <submittedName>
        <fullName evidence="9">Cytochrome c peroxidase</fullName>
        <ecNumber evidence="9">1.11.1.5</ecNumber>
    </submittedName>
</protein>
<dbReference type="EMBL" id="JBAWKS010000002">
    <property type="protein sequence ID" value="MEI4552227.1"/>
    <property type="molecule type" value="Genomic_DNA"/>
</dbReference>
<evidence type="ECO:0000256" key="7">
    <source>
        <dbReference type="PROSITE-ProRule" id="PRU00433"/>
    </source>
</evidence>
<comment type="subcellular location">
    <subcellularLocation>
        <location evidence="1">Cell envelope</location>
    </subcellularLocation>
</comment>
<dbReference type="InterPro" id="IPR004852">
    <property type="entry name" value="Di-haem_cyt_c_peroxidsae"/>
</dbReference>
<evidence type="ECO:0000256" key="2">
    <source>
        <dbReference type="ARBA" id="ARBA00022617"/>
    </source>
</evidence>
<dbReference type="PROSITE" id="PS51257">
    <property type="entry name" value="PROKAR_LIPOPROTEIN"/>
    <property type="match status" value="1"/>
</dbReference>
<proteinExistence type="predicted"/>
<dbReference type="InterPro" id="IPR009056">
    <property type="entry name" value="Cyt_c-like_dom"/>
</dbReference>
<dbReference type="EC" id="1.11.1.5" evidence="9"/>
<dbReference type="InterPro" id="IPR051395">
    <property type="entry name" value="Cytochrome_c_Peroxidase/MauG"/>
</dbReference>
<accession>A0ABU8EZ20</accession>
<feature type="domain" description="Cytochrome c" evidence="8">
    <location>
        <begin position="292"/>
        <end position="460"/>
    </location>
</feature>
<gene>
    <name evidence="9" type="ORF">WAE96_21285</name>
</gene>
<dbReference type="Gene3D" id="1.10.760.10">
    <property type="entry name" value="Cytochrome c-like domain"/>
    <property type="match status" value="2"/>
</dbReference>
<dbReference type="RefSeq" id="WP_336437040.1">
    <property type="nucleotide sequence ID" value="NZ_JBAWKS010000002.1"/>
</dbReference>
<keyword evidence="5 9" id="KW-0560">Oxidoreductase</keyword>